<dbReference type="Gene3D" id="1.25.40.10">
    <property type="entry name" value="Tetratricopeptide repeat domain"/>
    <property type="match status" value="2"/>
</dbReference>
<evidence type="ECO:0000313" key="4">
    <source>
        <dbReference type="EMBL" id="KAF9599105.1"/>
    </source>
</evidence>
<accession>A0A835HEM2</accession>
<evidence type="ECO:0000256" key="3">
    <source>
        <dbReference type="SAM" id="Phobius"/>
    </source>
</evidence>
<organism evidence="4 5">
    <name type="scientific">Coptis chinensis</name>
    <dbReference type="NCBI Taxonomy" id="261450"/>
    <lineage>
        <taxon>Eukaryota</taxon>
        <taxon>Viridiplantae</taxon>
        <taxon>Streptophyta</taxon>
        <taxon>Embryophyta</taxon>
        <taxon>Tracheophyta</taxon>
        <taxon>Spermatophyta</taxon>
        <taxon>Magnoliopsida</taxon>
        <taxon>Ranunculales</taxon>
        <taxon>Ranunculaceae</taxon>
        <taxon>Coptidoideae</taxon>
        <taxon>Coptis</taxon>
    </lineage>
</organism>
<sequence>MVYRGMSVHGLCVKWGFEKNLFVASALVFVYVTTGRIYEAKIVFDGMAKRDMVFLAAMFAGYAQHVEPLLSLEVYRNMVCEGVELNGVVMVNFLLAYFYSTNVLLVDGNHFEEETARTHTFSACVKFESTRMTNGIPPNAFSYTILIQGLCRGRNLEDVVDFCVEMLEAGHFPNVSTFTTLIDDFCKDKGVQKQRALLGG</sequence>
<dbReference type="PROSITE" id="PS51375">
    <property type="entry name" value="PPR"/>
    <property type="match status" value="1"/>
</dbReference>
<dbReference type="InterPro" id="IPR046960">
    <property type="entry name" value="PPR_At4g14850-like_plant"/>
</dbReference>
<dbReference type="OrthoDB" id="185373at2759"/>
<keyword evidence="1" id="KW-0677">Repeat</keyword>
<keyword evidence="3" id="KW-1133">Transmembrane helix</keyword>
<dbReference type="EMBL" id="JADFTS010000007">
    <property type="protein sequence ID" value="KAF9599105.1"/>
    <property type="molecule type" value="Genomic_DNA"/>
</dbReference>
<dbReference type="Proteomes" id="UP000631114">
    <property type="component" value="Unassembled WGS sequence"/>
</dbReference>
<feature type="repeat" description="PPR" evidence="2">
    <location>
        <begin position="139"/>
        <end position="173"/>
    </location>
</feature>
<dbReference type="NCBIfam" id="TIGR00756">
    <property type="entry name" value="PPR"/>
    <property type="match status" value="1"/>
</dbReference>
<gene>
    <name evidence="4" type="ORF">IFM89_035384</name>
</gene>
<feature type="transmembrane region" description="Helical" evidence="3">
    <location>
        <begin position="20"/>
        <end position="38"/>
    </location>
</feature>
<comment type="caution">
    <text evidence="4">The sequence shown here is derived from an EMBL/GenBank/DDBJ whole genome shotgun (WGS) entry which is preliminary data.</text>
</comment>
<evidence type="ECO:0000313" key="5">
    <source>
        <dbReference type="Proteomes" id="UP000631114"/>
    </source>
</evidence>
<evidence type="ECO:0008006" key="6">
    <source>
        <dbReference type="Google" id="ProtNLM"/>
    </source>
</evidence>
<dbReference type="PANTHER" id="PTHR47926:SF468">
    <property type="entry name" value="PENTATRICOPEPTIDE REPEAT-CONTAINING PROTEIN"/>
    <property type="match status" value="1"/>
</dbReference>
<proteinExistence type="predicted"/>
<dbReference type="InterPro" id="IPR011990">
    <property type="entry name" value="TPR-like_helical_dom_sf"/>
</dbReference>
<keyword evidence="5" id="KW-1185">Reference proteome</keyword>
<protein>
    <recommendedName>
        <fullName evidence="6">Pentatricopeptide repeat-containing protein</fullName>
    </recommendedName>
</protein>
<dbReference type="InterPro" id="IPR002885">
    <property type="entry name" value="PPR_rpt"/>
</dbReference>
<dbReference type="GO" id="GO:0009451">
    <property type="term" value="P:RNA modification"/>
    <property type="evidence" value="ECO:0007669"/>
    <property type="project" value="InterPro"/>
</dbReference>
<dbReference type="GO" id="GO:0003723">
    <property type="term" value="F:RNA binding"/>
    <property type="evidence" value="ECO:0007669"/>
    <property type="project" value="InterPro"/>
</dbReference>
<dbReference type="Pfam" id="PF13041">
    <property type="entry name" value="PPR_2"/>
    <property type="match status" value="1"/>
</dbReference>
<evidence type="ECO:0000256" key="1">
    <source>
        <dbReference type="ARBA" id="ARBA00022737"/>
    </source>
</evidence>
<dbReference type="AlphaFoldDB" id="A0A835HEM2"/>
<dbReference type="PANTHER" id="PTHR47926">
    <property type="entry name" value="PENTATRICOPEPTIDE REPEAT-CONTAINING PROTEIN"/>
    <property type="match status" value="1"/>
</dbReference>
<reference evidence="4 5" key="1">
    <citation type="submission" date="2020-10" db="EMBL/GenBank/DDBJ databases">
        <title>The Coptis chinensis genome and diversification of protoberbering-type alkaloids.</title>
        <authorList>
            <person name="Wang B."/>
            <person name="Shu S."/>
            <person name="Song C."/>
            <person name="Liu Y."/>
        </authorList>
    </citation>
    <scope>NUCLEOTIDE SEQUENCE [LARGE SCALE GENOMIC DNA]</scope>
    <source>
        <strain evidence="4">HL-2020</strain>
        <tissue evidence="4">Leaf</tissue>
    </source>
</reference>
<keyword evidence="3" id="KW-0472">Membrane</keyword>
<keyword evidence="3" id="KW-0812">Transmembrane</keyword>
<evidence type="ECO:0000256" key="2">
    <source>
        <dbReference type="PROSITE-ProRule" id="PRU00708"/>
    </source>
</evidence>
<name>A0A835HEM2_9MAGN</name>